<comment type="caution">
    <text evidence="4">The sequence shown here is derived from an EMBL/GenBank/DDBJ whole genome shotgun (WGS) entry which is preliminary data.</text>
</comment>
<dbReference type="InterPro" id="IPR001878">
    <property type="entry name" value="Znf_CCHC"/>
</dbReference>
<dbReference type="SUPFAM" id="SSF57756">
    <property type="entry name" value="Retrovirus zinc finger-like domains"/>
    <property type="match status" value="1"/>
</dbReference>
<dbReference type="AlphaFoldDB" id="A0A9P6NSS1"/>
<evidence type="ECO:0000313" key="4">
    <source>
        <dbReference type="EMBL" id="KAG0149672.1"/>
    </source>
</evidence>
<dbReference type="InterPro" id="IPR036875">
    <property type="entry name" value="Znf_CCHC_sf"/>
</dbReference>
<dbReference type="Proteomes" id="UP000886653">
    <property type="component" value="Unassembled WGS sequence"/>
</dbReference>
<protein>
    <recommendedName>
        <fullName evidence="3">CCHC-type domain-containing protein</fullName>
    </recommendedName>
</protein>
<organism evidence="4 5">
    <name type="scientific">Cronartium quercuum f. sp. fusiforme G11</name>
    <dbReference type="NCBI Taxonomy" id="708437"/>
    <lineage>
        <taxon>Eukaryota</taxon>
        <taxon>Fungi</taxon>
        <taxon>Dikarya</taxon>
        <taxon>Basidiomycota</taxon>
        <taxon>Pucciniomycotina</taxon>
        <taxon>Pucciniomycetes</taxon>
        <taxon>Pucciniales</taxon>
        <taxon>Coleosporiaceae</taxon>
        <taxon>Cronartium</taxon>
    </lineage>
</organism>
<dbReference type="GO" id="GO:0003676">
    <property type="term" value="F:nucleic acid binding"/>
    <property type="evidence" value="ECO:0007669"/>
    <property type="project" value="InterPro"/>
</dbReference>
<evidence type="ECO:0000313" key="5">
    <source>
        <dbReference type="Proteomes" id="UP000886653"/>
    </source>
</evidence>
<dbReference type="GO" id="GO:0006397">
    <property type="term" value="P:mRNA processing"/>
    <property type="evidence" value="ECO:0007669"/>
    <property type="project" value="UniProtKB-KW"/>
</dbReference>
<keyword evidence="2" id="KW-0862">Zinc</keyword>
<evidence type="ECO:0000256" key="2">
    <source>
        <dbReference type="PROSITE-ProRule" id="PRU00047"/>
    </source>
</evidence>
<evidence type="ECO:0000256" key="1">
    <source>
        <dbReference type="ARBA" id="ARBA00022664"/>
    </source>
</evidence>
<dbReference type="EMBL" id="MU167225">
    <property type="protein sequence ID" value="KAG0149672.1"/>
    <property type="molecule type" value="Genomic_DNA"/>
</dbReference>
<dbReference type="PROSITE" id="PS50158">
    <property type="entry name" value="ZF_CCHC"/>
    <property type="match status" value="1"/>
</dbReference>
<proteinExistence type="predicted"/>
<reference evidence="4" key="1">
    <citation type="submission" date="2013-11" db="EMBL/GenBank/DDBJ databases">
        <title>Genome sequence of the fusiform rust pathogen reveals effectors for host alternation and coevolution with pine.</title>
        <authorList>
            <consortium name="DOE Joint Genome Institute"/>
            <person name="Smith K."/>
            <person name="Pendleton A."/>
            <person name="Kubisiak T."/>
            <person name="Anderson C."/>
            <person name="Salamov A."/>
            <person name="Aerts A."/>
            <person name="Riley R."/>
            <person name="Clum A."/>
            <person name="Lindquist E."/>
            <person name="Ence D."/>
            <person name="Campbell M."/>
            <person name="Kronenberg Z."/>
            <person name="Feau N."/>
            <person name="Dhillon B."/>
            <person name="Hamelin R."/>
            <person name="Burleigh J."/>
            <person name="Smith J."/>
            <person name="Yandell M."/>
            <person name="Nelson C."/>
            <person name="Grigoriev I."/>
            <person name="Davis J."/>
        </authorList>
    </citation>
    <scope>NUCLEOTIDE SEQUENCE</scope>
    <source>
        <strain evidence="4">G11</strain>
    </source>
</reference>
<evidence type="ECO:0000259" key="3">
    <source>
        <dbReference type="PROSITE" id="PS50158"/>
    </source>
</evidence>
<keyword evidence="5" id="KW-1185">Reference proteome</keyword>
<name>A0A9P6NSS1_9BASI</name>
<gene>
    <name evidence="4" type="ORF">CROQUDRAFT_88750</name>
</gene>
<keyword evidence="2" id="KW-0863">Zinc-finger</keyword>
<accession>A0A9P6NSS1</accession>
<sequence length="455" mass="52214">MVRAWPANFSEEPVTTFIETTVVATGYHPRYREEYVCIKIIQYLLTFSLLPLDKLRTLSIDPHYDISAKAAIKFSAVTKDLPIKLSSITKLVRDGSTFQHWELDLTSYVSFIPPAMEWADIVNAVIYWTIDRDLSIPPMDICNPYKKVEELRKQFAGVSFAARRHLLRLRDKLQRAGASLADDTFALLLANTMPARFPDILSNFEVAIMKDPTHIVSTSDLTRIVMAADVVHRRNGVASEVNRTQLQPMGSTRRSNYSDMRKCRWCNKQGHIAYDCMKKKEWMKKGGYDKKDAKSKAPANTSKVSEVEIETASGLWDSGATHGQPPKPKEHLEAIKSLKKHEVAFVTQLRSNHIHLNQYLNRFKQLTDPACDCQEGVEIVEHYLFLCHRYEEQRQPLLNNLQNRQLKPKKAILHHPPTFPYIVAFCNASWQLKSRWVWAKISDERLPSHLTIPSA</sequence>
<feature type="domain" description="CCHC-type" evidence="3">
    <location>
        <begin position="261"/>
        <end position="276"/>
    </location>
</feature>
<dbReference type="GO" id="GO:0008270">
    <property type="term" value="F:zinc ion binding"/>
    <property type="evidence" value="ECO:0007669"/>
    <property type="project" value="UniProtKB-KW"/>
</dbReference>
<keyword evidence="2" id="KW-0479">Metal-binding</keyword>
<keyword evidence="1" id="KW-0507">mRNA processing</keyword>